<comment type="caution">
    <text evidence="2">The sequence shown here is derived from an EMBL/GenBank/DDBJ whole genome shotgun (WGS) entry which is preliminary data.</text>
</comment>
<gene>
    <name evidence="2" type="ORF">LKD71_01320</name>
</gene>
<dbReference type="Proteomes" id="UP001197875">
    <property type="component" value="Unassembled WGS sequence"/>
</dbReference>
<accession>A0AAE3J4P9</accession>
<evidence type="ECO:0000313" key="3">
    <source>
        <dbReference type="Proteomes" id="UP001197875"/>
    </source>
</evidence>
<proteinExistence type="predicted"/>
<keyword evidence="1" id="KW-0472">Membrane</keyword>
<evidence type="ECO:0000313" key="2">
    <source>
        <dbReference type="EMBL" id="MCC2188474.1"/>
    </source>
</evidence>
<protein>
    <submittedName>
        <fullName evidence="2">Uncharacterized protein</fullName>
    </submittedName>
</protein>
<reference evidence="2 3" key="1">
    <citation type="submission" date="2021-10" db="EMBL/GenBank/DDBJ databases">
        <title>Anaerobic single-cell dispensing facilitates the cultivation of human gut bacteria.</title>
        <authorList>
            <person name="Afrizal A."/>
        </authorList>
    </citation>
    <scope>NUCLEOTIDE SEQUENCE [LARGE SCALE GENOMIC DNA]</scope>
    <source>
        <strain evidence="2 3">CLA-AA-H277</strain>
    </source>
</reference>
<keyword evidence="3" id="KW-1185">Reference proteome</keyword>
<dbReference type="RefSeq" id="WP_227614052.1">
    <property type="nucleotide sequence ID" value="NZ_JAJEPR010000002.1"/>
</dbReference>
<feature type="transmembrane region" description="Helical" evidence="1">
    <location>
        <begin position="85"/>
        <end position="102"/>
    </location>
</feature>
<sequence>MSMTGKRRKATALLVVFFVLFSALYLSMGMENGGTESGSAASVVTWRSERFSVTEQVNVEELSGVRSLMLRLFPGMRRHAEEKESGTLTFTLEFLCVLYFLLRLRFIRMTGEQAEACISLKEAVIRYIHRQDGQKDKSGHKTEKNQLFYEKMTGGYTYGNKHFCRSSDRDRCCGNRICCLA</sequence>
<organism evidence="2 3">
    <name type="scientific">Fusicatenibacter faecihominis</name>
    <dbReference type="NCBI Taxonomy" id="2881276"/>
    <lineage>
        <taxon>Bacteria</taxon>
        <taxon>Bacillati</taxon>
        <taxon>Bacillota</taxon>
        <taxon>Clostridia</taxon>
        <taxon>Lachnospirales</taxon>
        <taxon>Lachnospiraceae</taxon>
        <taxon>Fusicatenibacter</taxon>
    </lineage>
</organism>
<keyword evidence="1" id="KW-1133">Transmembrane helix</keyword>
<evidence type="ECO:0000256" key="1">
    <source>
        <dbReference type="SAM" id="Phobius"/>
    </source>
</evidence>
<name>A0AAE3J4P9_9FIRM</name>
<dbReference type="AlphaFoldDB" id="A0AAE3J4P9"/>
<dbReference type="EMBL" id="JAJEPR010000002">
    <property type="protein sequence ID" value="MCC2188474.1"/>
    <property type="molecule type" value="Genomic_DNA"/>
</dbReference>
<keyword evidence="1" id="KW-0812">Transmembrane</keyword>